<keyword evidence="6" id="KW-0769">Symport</keyword>
<keyword evidence="10 14" id="KW-0472">Membrane</keyword>
<comment type="catalytic activity">
    <reaction evidence="12">
        <text>L-proline(in) + Na(+)(in) = L-proline(out) + Na(+)(out)</text>
        <dbReference type="Rhea" id="RHEA:28967"/>
        <dbReference type="ChEBI" id="CHEBI:29101"/>
        <dbReference type="ChEBI" id="CHEBI:60039"/>
    </reaction>
</comment>
<gene>
    <name evidence="15" type="ORF">PEPS_30590</name>
</gene>
<feature type="transmembrane region" description="Helical" evidence="14">
    <location>
        <begin position="488"/>
        <end position="508"/>
    </location>
</feature>
<feature type="transmembrane region" description="Helical" evidence="14">
    <location>
        <begin position="124"/>
        <end position="144"/>
    </location>
</feature>
<sequence>MELSQWDVGIIVCYFLLTVFIGYFIAKRASKNLDSYFLGGKTIPWYILGVSNASGMFDITGTMWMVSLAFIYGVKSVWIPWLWPVWNQVFLMIFLAVWLRRSNVLTGAEWLTTRFGKHKGTTQAHIVVVIFAIIAVVGFITYGFEGIGKFTATFMPWDLSFQVGGFMVTSAKVYAMIVMGFTTLYVIKGGMYSVVMTELLQFVIMTVACIAVGCIALYLVSPEMLLSSVPEGWTDLHFGWSLGLDWSERLPALNSKIIEDGYDVFGALLMMMLFKGFLVSVAGPAPSYDMQRILATRSPKEAAKMSGIVSLVLFIPRYLMIFGLAAIALVFLQADFANMGDTVDFELILPMAVRAYIPVGFKGLFMAGLISAFMSTFAANVNAGPAYIVNDLYRKYINPQASDKRLIRMSYLASFAIVLVGIFFGLFVSSIDSVLKWIVGALFGGYTSANLLKWIWWRFNAQGYFWGMISGLVTAVAIPLLMPSASVLISFPLIFGVSMLFSVGVSLATPPEDMQVLKSFYASVRPWGFWRPVEAALRQTNPDFKPNTNFRLDLFNCLVGIIWQLSLHLIPVYLIIGDYLLMSVSIGLMVVSMWILKVKWWDKLEDYPADLATTQQLMQQEQVAKAQGMEATAMTDQ</sequence>
<geneLocation type="plasmid" evidence="15 16">
    <name>pPP1</name>
</geneLocation>
<dbReference type="InterPro" id="IPR038377">
    <property type="entry name" value="Na/Glc_symporter_sf"/>
</dbReference>
<evidence type="ECO:0000313" key="15">
    <source>
        <dbReference type="EMBL" id="BDD00779.1"/>
    </source>
</evidence>
<evidence type="ECO:0000256" key="13">
    <source>
        <dbReference type="RuleBase" id="RU362091"/>
    </source>
</evidence>
<dbReference type="PROSITE" id="PS50283">
    <property type="entry name" value="NA_SOLUT_SYMP_3"/>
    <property type="match status" value="1"/>
</dbReference>
<dbReference type="Pfam" id="PF00474">
    <property type="entry name" value="SSF"/>
    <property type="match status" value="1"/>
</dbReference>
<dbReference type="CDD" id="cd11477">
    <property type="entry name" value="SLC5sbd_u1"/>
    <property type="match status" value="1"/>
</dbReference>
<feature type="transmembrane region" description="Helical" evidence="14">
    <location>
        <begin position="6"/>
        <end position="26"/>
    </location>
</feature>
<keyword evidence="7 14" id="KW-1133">Transmembrane helix</keyword>
<evidence type="ECO:0000256" key="1">
    <source>
        <dbReference type="ARBA" id="ARBA00004651"/>
    </source>
</evidence>
<comment type="similarity">
    <text evidence="2 13">Belongs to the sodium:solute symporter (SSF) (TC 2.A.21) family.</text>
</comment>
<dbReference type="InterPro" id="IPR050277">
    <property type="entry name" value="Sodium:Solute_Symporter"/>
</dbReference>
<feature type="transmembrane region" description="Helical" evidence="14">
    <location>
        <begin position="264"/>
        <end position="285"/>
    </location>
</feature>
<keyword evidence="8" id="KW-0915">Sodium</keyword>
<feature type="transmembrane region" description="Helical" evidence="14">
    <location>
        <begin position="409"/>
        <end position="428"/>
    </location>
</feature>
<feature type="transmembrane region" description="Helical" evidence="14">
    <location>
        <begin position="199"/>
        <end position="220"/>
    </location>
</feature>
<protein>
    <submittedName>
        <fullName evidence="15">Sodium:solute symporter</fullName>
    </submittedName>
</protein>
<feature type="transmembrane region" description="Helical" evidence="14">
    <location>
        <begin position="306"/>
        <end position="332"/>
    </location>
</feature>
<evidence type="ECO:0000256" key="9">
    <source>
        <dbReference type="ARBA" id="ARBA00023065"/>
    </source>
</evidence>
<feature type="transmembrane region" description="Helical" evidence="14">
    <location>
        <begin position="164"/>
        <end position="187"/>
    </location>
</feature>
<evidence type="ECO:0000256" key="8">
    <source>
        <dbReference type="ARBA" id="ARBA00023053"/>
    </source>
</evidence>
<name>A0ABN6LGZ6_9BACT</name>
<accession>A0ABN6LGZ6</accession>
<reference evidence="15 16" key="1">
    <citation type="submission" date="2021-12" db="EMBL/GenBank/DDBJ databases">
        <title>Genome sequencing of bacteria with rrn-lacking chromosome and rrn-plasmid.</title>
        <authorList>
            <person name="Anda M."/>
            <person name="Iwasaki W."/>
        </authorList>
    </citation>
    <scope>NUCLEOTIDE SEQUENCE [LARGE SCALE GENOMIC DNA]</scope>
    <source>
        <strain evidence="15 16">NBRC 101262</strain>
        <plasmid evidence="15 16">pPP1</plasmid>
    </source>
</reference>
<dbReference type="Gene3D" id="1.20.1730.10">
    <property type="entry name" value="Sodium/glucose cotransporter"/>
    <property type="match status" value="1"/>
</dbReference>
<feature type="transmembrane region" description="Helical" evidence="14">
    <location>
        <begin position="364"/>
        <end position="388"/>
    </location>
</feature>
<evidence type="ECO:0000256" key="5">
    <source>
        <dbReference type="ARBA" id="ARBA00022692"/>
    </source>
</evidence>
<keyword evidence="5 14" id="KW-0812">Transmembrane</keyword>
<feature type="transmembrane region" description="Helical" evidence="14">
    <location>
        <begin position="434"/>
        <end position="452"/>
    </location>
</feature>
<dbReference type="Proteomes" id="UP001354989">
    <property type="component" value="Plasmid pPP1"/>
</dbReference>
<feature type="transmembrane region" description="Helical" evidence="14">
    <location>
        <begin position="46"/>
        <end position="72"/>
    </location>
</feature>
<evidence type="ECO:0000256" key="11">
    <source>
        <dbReference type="ARBA" id="ARBA00023201"/>
    </source>
</evidence>
<feature type="transmembrane region" description="Helical" evidence="14">
    <location>
        <begin position="78"/>
        <end position="99"/>
    </location>
</feature>
<proteinExistence type="inferred from homology"/>
<keyword evidence="16" id="KW-1185">Reference proteome</keyword>
<keyword evidence="4" id="KW-1003">Cell membrane</keyword>
<evidence type="ECO:0000256" key="2">
    <source>
        <dbReference type="ARBA" id="ARBA00006434"/>
    </source>
</evidence>
<feature type="transmembrane region" description="Helical" evidence="14">
    <location>
        <begin position="464"/>
        <end position="482"/>
    </location>
</feature>
<dbReference type="EMBL" id="AP025293">
    <property type="protein sequence ID" value="BDD00779.1"/>
    <property type="molecule type" value="Genomic_DNA"/>
</dbReference>
<evidence type="ECO:0000313" key="16">
    <source>
        <dbReference type="Proteomes" id="UP001354989"/>
    </source>
</evidence>
<feature type="transmembrane region" description="Helical" evidence="14">
    <location>
        <begin position="579"/>
        <end position="596"/>
    </location>
</feature>
<evidence type="ECO:0000256" key="14">
    <source>
        <dbReference type="SAM" id="Phobius"/>
    </source>
</evidence>
<evidence type="ECO:0000256" key="10">
    <source>
        <dbReference type="ARBA" id="ARBA00023136"/>
    </source>
</evidence>
<evidence type="ECO:0000256" key="6">
    <source>
        <dbReference type="ARBA" id="ARBA00022847"/>
    </source>
</evidence>
<keyword evidence="15" id="KW-0614">Plasmid</keyword>
<evidence type="ECO:0000256" key="4">
    <source>
        <dbReference type="ARBA" id="ARBA00022475"/>
    </source>
</evidence>
<evidence type="ECO:0000256" key="7">
    <source>
        <dbReference type="ARBA" id="ARBA00022989"/>
    </source>
</evidence>
<dbReference type="RefSeq" id="WP_338398574.1">
    <property type="nucleotide sequence ID" value="NZ_AP025293.1"/>
</dbReference>
<dbReference type="InterPro" id="IPR001734">
    <property type="entry name" value="Na/solute_symporter"/>
</dbReference>
<dbReference type="PANTHER" id="PTHR48086">
    <property type="entry name" value="SODIUM/PROLINE SYMPORTER-RELATED"/>
    <property type="match status" value="1"/>
</dbReference>
<comment type="subcellular location">
    <subcellularLocation>
        <location evidence="1">Cell membrane</location>
        <topology evidence="1">Multi-pass membrane protein</topology>
    </subcellularLocation>
</comment>
<keyword evidence="9" id="KW-0406">Ion transport</keyword>
<keyword evidence="3" id="KW-0813">Transport</keyword>
<keyword evidence="11" id="KW-0739">Sodium transport</keyword>
<organism evidence="15 16">
    <name type="scientific">Persicobacter psychrovividus</name>
    <dbReference type="NCBI Taxonomy" id="387638"/>
    <lineage>
        <taxon>Bacteria</taxon>
        <taxon>Pseudomonadati</taxon>
        <taxon>Bacteroidota</taxon>
        <taxon>Cytophagia</taxon>
        <taxon>Cytophagales</taxon>
        <taxon>Persicobacteraceae</taxon>
        <taxon>Persicobacter</taxon>
    </lineage>
</organism>
<evidence type="ECO:0000256" key="12">
    <source>
        <dbReference type="ARBA" id="ARBA00033708"/>
    </source>
</evidence>
<evidence type="ECO:0000256" key="3">
    <source>
        <dbReference type="ARBA" id="ARBA00022448"/>
    </source>
</evidence>
<dbReference type="PANTHER" id="PTHR48086:SF3">
    <property type="entry name" value="SODIUM_PROLINE SYMPORTER"/>
    <property type="match status" value="1"/>
</dbReference>
<feature type="transmembrane region" description="Helical" evidence="14">
    <location>
        <begin position="554"/>
        <end position="573"/>
    </location>
</feature>